<comment type="function">
    <text evidence="10">Interacts with outer membrane receptor proteins that carry out high-affinity binding and energy dependent uptake into the periplasmic space of specific substrates. It could act to transduce energy from the cytoplasmic membrane to specific energy-requiring processes in the outer membrane, resulting in the release into the periplasm of ligands bound by these outer membrane proteins.</text>
</comment>
<keyword evidence="9" id="KW-0472">Membrane</keyword>
<keyword evidence="6" id="KW-0812">Transmembrane</keyword>
<dbReference type="InterPro" id="IPR051045">
    <property type="entry name" value="TonB-dependent_transducer"/>
</dbReference>
<evidence type="ECO:0000313" key="14">
    <source>
        <dbReference type="Proteomes" id="UP000003250"/>
    </source>
</evidence>
<keyword evidence="10" id="KW-0735">Signal-anchor</keyword>
<dbReference type="InterPro" id="IPR006260">
    <property type="entry name" value="TonB/TolA_C"/>
</dbReference>
<proteinExistence type="inferred from homology"/>
<dbReference type="SUPFAM" id="SSF74653">
    <property type="entry name" value="TolA/TonB C-terminal domain"/>
    <property type="match status" value="1"/>
</dbReference>
<dbReference type="PRINTS" id="PR01374">
    <property type="entry name" value="TONBPROTEIN"/>
</dbReference>
<evidence type="ECO:0000256" key="10">
    <source>
        <dbReference type="RuleBase" id="RU362123"/>
    </source>
</evidence>
<dbReference type="NCBIfam" id="TIGR01352">
    <property type="entry name" value="tonB_Cterm"/>
    <property type="match status" value="1"/>
</dbReference>
<evidence type="ECO:0000256" key="3">
    <source>
        <dbReference type="ARBA" id="ARBA00022448"/>
    </source>
</evidence>
<keyword evidence="8" id="KW-1133">Transmembrane helix</keyword>
<evidence type="ECO:0000256" key="2">
    <source>
        <dbReference type="ARBA" id="ARBA00006555"/>
    </source>
</evidence>
<dbReference type="Pfam" id="PF03544">
    <property type="entry name" value="TonB_C"/>
    <property type="match status" value="1"/>
</dbReference>
<evidence type="ECO:0000313" key="13">
    <source>
        <dbReference type="EMBL" id="EHK56217.1"/>
    </source>
</evidence>
<dbReference type="PROSITE" id="PS52015">
    <property type="entry name" value="TONB_CTD"/>
    <property type="match status" value="1"/>
</dbReference>
<dbReference type="RefSeq" id="WP_008836840.1">
    <property type="nucleotide sequence ID" value="NZ_AHAM01000132.1"/>
</dbReference>
<keyword evidence="14" id="KW-1185">Reference proteome</keyword>
<evidence type="ECO:0000256" key="11">
    <source>
        <dbReference type="SAM" id="MobiDB-lite"/>
    </source>
</evidence>
<feature type="region of interest" description="Disordered" evidence="11">
    <location>
        <begin position="287"/>
        <end position="365"/>
    </location>
</feature>
<dbReference type="PATRIC" id="fig|1107882.3.peg.3137"/>
<feature type="compositionally biased region" description="Basic and acidic residues" evidence="11">
    <location>
        <begin position="290"/>
        <end position="325"/>
    </location>
</feature>
<keyword evidence="5 10" id="KW-0997">Cell inner membrane</keyword>
<evidence type="ECO:0000256" key="8">
    <source>
        <dbReference type="ARBA" id="ARBA00022989"/>
    </source>
</evidence>
<keyword evidence="3 10" id="KW-0813">Transport</keyword>
<dbReference type="GO" id="GO:0031992">
    <property type="term" value="F:energy transducer activity"/>
    <property type="evidence" value="ECO:0007669"/>
    <property type="project" value="InterPro"/>
</dbReference>
<dbReference type="GO" id="GO:0055085">
    <property type="term" value="P:transmembrane transport"/>
    <property type="evidence" value="ECO:0007669"/>
    <property type="project" value="InterPro"/>
</dbReference>
<accession>H0HST0</accession>
<protein>
    <recommendedName>
        <fullName evidence="10">Protein TonB</fullName>
    </recommendedName>
</protein>
<evidence type="ECO:0000256" key="6">
    <source>
        <dbReference type="ARBA" id="ARBA00022692"/>
    </source>
</evidence>
<gene>
    <name evidence="13" type="ORF">MAXJ12_16106</name>
</gene>
<comment type="subcellular location">
    <subcellularLocation>
        <location evidence="1 10">Cell inner membrane</location>
        <topology evidence="1 10">Single-pass membrane protein</topology>
        <orientation evidence="1 10">Periplasmic side</orientation>
    </subcellularLocation>
</comment>
<feature type="compositionally biased region" description="Low complexity" evidence="11">
    <location>
        <begin position="246"/>
        <end position="266"/>
    </location>
</feature>
<dbReference type="GO" id="GO:0098797">
    <property type="term" value="C:plasma membrane protein complex"/>
    <property type="evidence" value="ECO:0007669"/>
    <property type="project" value="TreeGrafter"/>
</dbReference>
<dbReference type="GO" id="GO:0015891">
    <property type="term" value="P:siderophore transport"/>
    <property type="evidence" value="ECO:0007669"/>
    <property type="project" value="InterPro"/>
</dbReference>
<dbReference type="Gene3D" id="3.30.1150.10">
    <property type="match status" value="1"/>
</dbReference>
<name>H0HST0_9HYPH</name>
<dbReference type="PANTHER" id="PTHR33446:SF2">
    <property type="entry name" value="PROTEIN TONB"/>
    <property type="match status" value="1"/>
</dbReference>
<feature type="domain" description="TonB C-terminal" evidence="12">
    <location>
        <begin position="369"/>
        <end position="459"/>
    </location>
</feature>
<evidence type="ECO:0000256" key="4">
    <source>
        <dbReference type="ARBA" id="ARBA00022475"/>
    </source>
</evidence>
<dbReference type="AlphaFoldDB" id="H0HST0"/>
<feature type="region of interest" description="Disordered" evidence="11">
    <location>
        <begin position="246"/>
        <end position="269"/>
    </location>
</feature>
<keyword evidence="7 10" id="KW-0653">Protein transport</keyword>
<reference evidence="13 14" key="1">
    <citation type="journal article" date="2012" name="J. Bacteriol.">
        <title>Draft Genome Sequence of Mesorhizobium alhagi CCNWXJ12-2T, a Novel Salt-Resistant Species Isolated from the Desert of Northwestern China.</title>
        <authorList>
            <person name="Zhou M."/>
            <person name="Chen W."/>
            <person name="Chen H."/>
            <person name="Wei G."/>
        </authorList>
    </citation>
    <scope>NUCLEOTIDE SEQUENCE [LARGE SCALE GENOMIC DNA]</scope>
    <source>
        <strain evidence="13 14">CCNWXJ12-2</strain>
    </source>
</reference>
<evidence type="ECO:0000256" key="5">
    <source>
        <dbReference type="ARBA" id="ARBA00022519"/>
    </source>
</evidence>
<evidence type="ECO:0000256" key="1">
    <source>
        <dbReference type="ARBA" id="ARBA00004383"/>
    </source>
</evidence>
<dbReference type="PANTHER" id="PTHR33446">
    <property type="entry name" value="PROTEIN TONB-RELATED"/>
    <property type="match status" value="1"/>
</dbReference>
<dbReference type="GO" id="GO:0015031">
    <property type="term" value="P:protein transport"/>
    <property type="evidence" value="ECO:0007669"/>
    <property type="project" value="UniProtKB-UniRule"/>
</dbReference>
<dbReference type="Proteomes" id="UP000003250">
    <property type="component" value="Unassembled WGS sequence"/>
</dbReference>
<feature type="region of interest" description="Disordered" evidence="11">
    <location>
        <begin position="179"/>
        <end position="210"/>
    </location>
</feature>
<evidence type="ECO:0000256" key="7">
    <source>
        <dbReference type="ARBA" id="ARBA00022927"/>
    </source>
</evidence>
<dbReference type="GO" id="GO:0030288">
    <property type="term" value="C:outer membrane-bounded periplasmic space"/>
    <property type="evidence" value="ECO:0007669"/>
    <property type="project" value="InterPro"/>
</dbReference>
<comment type="similarity">
    <text evidence="2 10">Belongs to the TonB family.</text>
</comment>
<dbReference type="EMBL" id="AHAM01000132">
    <property type="protein sequence ID" value="EHK56217.1"/>
    <property type="molecule type" value="Genomic_DNA"/>
</dbReference>
<dbReference type="InterPro" id="IPR003538">
    <property type="entry name" value="TonB"/>
</dbReference>
<dbReference type="InterPro" id="IPR037682">
    <property type="entry name" value="TonB_C"/>
</dbReference>
<organism evidence="13 14">
    <name type="scientific">Mesorhizobium alhagi CCNWXJ12-2</name>
    <dbReference type="NCBI Taxonomy" id="1107882"/>
    <lineage>
        <taxon>Bacteria</taxon>
        <taxon>Pseudomonadati</taxon>
        <taxon>Pseudomonadota</taxon>
        <taxon>Alphaproteobacteria</taxon>
        <taxon>Hyphomicrobiales</taxon>
        <taxon>Phyllobacteriaceae</taxon>
        <taxon>Allomesorhizobium</taxon>
    </lineage>
</organism>
<keyword evidence="4 10" id="KW-1003">Cell membrane</keyword>
<evidence type="ECO:0000259" key="12">
    <source>
        <dbReference type="PROSITE" id="PS52015"/>
    </source>
</evidence>
<sequence length="459" mass="47297">MEPAFAHNSGTWPLAGMHTLPLEPDDPRLAIPHNAFPARPVREERYVLTSDAALDKTPAEPLGTGSAAGKPSRSKRWKAAIAGSCAFHAAIALCFLAGIDESAKIAGADQAGIVQLGNANEDTAAAGEIDPAVADVSIITMLDAKPVETVTAEPVTDANAAEPVETVEPAAPVAETVEPVAEATVEPETPAQTAPVAEPETVEPAPQETATAVAEMASEILATDTVQPIDDENIVAPSAQAVEPALEPTAEAAPAAPAEPVTETPAGTMAEPLPEETFETLAAVAPIPEPRPEAPKPEKPVEKKRAAAKKEPAKPREQKSAEKRVAGSGGNAKADARRGETDGQANGKTAARSRGGNRQSAAGNAAVSNYPGKIVSKLRRALRYPAEAKRNKLRGEVRVAFTVSAGGGVGGVRVVRSSGSPVLDKAAVETVRRAAPFPAIPEGAGRSSWPFTVPLAFTR</sequence>
<evidence type="ECO:0000256" key="9">
    <source>
        <dbReference type="ARBA" id="ARBA00023136"/>
    </source>
</evidence>